<dbReference type="AlphaFoldDB" id="A0A0F9Q0S6"/>
<feature type="region of interest" description="Disordered" evidence="1">
    <location>
        <begin position="237"/>
        <end position="301"/>
    </location>
</feature>
<accession>A0A0F9Q0S6</accession>
<feature type="compositionally biased region" description="Polar residues" evidence="1">
    <location>
        <begin position="268"/>
        <end position="289"/>
    </location>
</feature>
<comment type="caution">
    <text evidence="2">The sequence shown here is derived from an EMBL/GenBank/DDBJ whole genome shotgun (WGS) entry which is preliminary data.</text>
</comment>
<gene>
    <name evidence="2" type="ORF">LCGC14_0762820</name>
</gene>
<proteinExistence type="predicted"/>
<reference evidence="2" key="1">
    <citation type="journal article" date="2015" name="Nature">
        <title>Complex archaea that bridge the gap between prokaryotes and eukaryotes.</title>
        <authorList>
            <person name="Spang A."/>
            <person name="Saw J.H."/>
            <person name="Jorgensen S.L."/>
            <person name="Zaremba-Niedzwiedzka K."/>
            <person name="Martijn J."/>
            <person name="Lind A.E."/>
            <person name="van Eijk R."/>
            <person name="Schleper C."/>
            <person name="Guy L."/>
            <person name="Ettema T.J."/>
        </authorList>
    </citation>
    <scope>NUCLEOTIDE SEQUENCE</scope>
</reference>
<evidence type="ECO:0000313" key="2">
    <source>
        <dbReference type="EMBL" id="KKN37510.1"/>
    </source>
</evidence>
<evidence type="ECO:0000256" key="1">
    <source>
        <dbReference type="SAM" id="MobiDB-lite"/>
    </source>
</evidence>
<organism evidence="2">
    <name type="scientific">marine sediment metagenome</name>
    <dbReference type="NCBI Taxonomy" id="412755"/>
    <lineage>
        <taxon>unclassified sequences</taxon>
        <taxon>metagenomes</taxon>
        <taxon>ecological metagenomes</taxon>
    </lineage>
</organism>
<sequence length="350" mass="38879">MAPLDTVGVETAPEAQNDGYEVICHILEQAGIKEQSHEKEPETMKTRIGPKRLEVKLVQKAAPKRPVDVVIVEYYPPKTPFKYHTLKGRPWNPTSKKLETTVQAYHSDHWWISVVVKHTSPGSSTSSFHGEQDEQSWERAEEFLKKMQPSEINVLRHLKWQQRKDDDEDDDDDRWGCGRNHMGGVPSHYRNPYEPSTVFFRVSGDGIGKKAFLVQAEKQVKGHPNPPTLKEFLEEAEKKAVAGDQTDSEETSSAVSALPGDVSRGSEDSNNVGADNSGSPSATSANDGSLPTPDPELDSLEDDIGAAFGVLPYIAGIDGAPISAIERTLRHSLGDPYRIRPRKKKERTLH</sequence>
<name>A0A0F9Q0S6_9ZZZZ</name>
<protein>
    <submittedName>
        <fullName evidence="2">Uncharacterized protein</fullName>
    </submittedName>
</protein>
<dbReference type="EMBL" id="LAZR01001889">
    <property type="protein sequence ID" value="KKN37510.1"/>
    <property type="molecule type" value="Genomic_DNA"/>
</dbReference>
<feature type="region of interest" description="Disordered" evidence="1">
    <location>
        <begin position="161"/>
        <end position="191"/>
    </location>
</feature>